<accession>A0A5J4TYK0</accession>
<organism evidence="1 2">
    <name type="scientific">Streblomastix strix</name>
    <dbReference type="NCBI Taxonomy" id="222440"/>
    <lineage>
        <taxon>Eukaryota</taxon>
        <taxon>Metamonada</taxon>
        <taxon>Preaxostyla</taxon>
        <taxon>Oxymonadida</taxon>
        <taxon>Streblomastigidae</taxon>
        <taxon>Streblomastix</taxon>
    </lineage>
</organism>
<dbReference type="AlphaFoldDB" id="A0A5J4TYK0"/>
<gene>
    <name evidence="1" type="ORF">EZS28_041451</name>
</gene>
<reference evidence="1 2" key="1">
    <citation type="submission" date="2019-03" db="EMBL/GenBank/DDBJ databases">
        <title>Single cell metagenomics reveals metabolic interactions within the superorganism composed of flagellate Streblomastix strix and complex community of Bacteroidetes bacteria on its surface.</title>
        <authorList>
            <person name="Treitli S.C."/>
            <person name="Kolisko M."/>
            <person name="Husnik F."/>
            <person name="Keeling P."/>
            <person name="Hampl V."/>
        </authorList>
    </citation>
    <scope>NUCLEOTIDE SEQUENCE [LARGE SCALE GENOMIC DNA]</scope>
    <source>
        <strain evidence="1">ST1C</strain>
    </source>
</reference>
<comment type="caution">
    <text evidence="1">The sequence shown here is derived from an EMBL/GenBank/DDBJ whole genome shotgun (WGS) entry which is preliminary data.</text>
</comment>
<proteinExistence type="predicted"/>
<name>A0A5J4TYK0_9EUKA</name>
<dbReference type="Proteomes" id="UP000324800">
    <property type="component" value="Unassembled WGS sequence"/>
</dbReference>
<evidence type="ECO:0000313" key="2">
    <source>
        <dbReference type="Proteomes" id="UP000324800"/>
    </source>
</evidence>
<sequence>MAPISPIISSSVDDSNYVKKTGQQYQQVQGNLRKSGSANSIGTYDYLTLGDIRDNTGSFGQEFILRNGQLTQSIDGKLTQQLDDYQSYENIEDDSYITKGNALDGLVQLDGQTVQIINEVLRKRYDAEEESESEDDDYCTKGYVGGQVNNTAQTFSNRINGCVQKTGFQSQVITGTLKMSDTPESDLASLDYPTAHYVNNQAMALISTKFITYPVSIQSGFNLQKYKFYKIGDAYFLYLDASATTDKSSGSYNLVATMNNFYTPTQEIYQLIRGGANGLIFNCTVDTSGNIYINNPNNILALGTHIVFNAFWTR</sequence>
<protein>
    <submittedName>
        <fullName evidence="1">Uncharacterized protein</fullName>
    </submittedName>
</protein>
<dbReference type="EMBL" id="SNRW01023415">
    <property type="protein sequence ID" value="KAA6363023.1"/>
    <property type="molecule type" value="Genomic_DNA"/>
</dbReference>
<evidence type="ECO:0000313" key="1">
    <source>
        <dbReference type="EMBL" id="KAA6363023.1"/>
    </source>
</evidence>